<dbReference type="SUPFAM" id="SSF55031">
    <property type="entry name" value="Bacterial exopeptidase dimerisation domain"/>
    <property type="match status" value="1"/>
</dbReference>
<feature type="binding site" evidence="9">
    <location>
        <position position="382"/>
    </location>
    <ligand>
        <name>Zn(2+)</name>
        <dbReference type="ChEBI" id="CHEBI:29105"/>
        <label>2</label>
    </ligand>
</feature>
<dbReference type="Proteomes" id="UP000322214">
    <property type="component" value="Chromosome"/>
</dbReference>
<gene>
    <name evidence="11" type="primary">pepT</name>
    <name evidence="11" type="ORF">MFFC18_01970</name>
</gene>
<protein>
    <recommendedName>
        <fullName evidence="7">Peptidase T</fullName>
        <ecNumber evidence="7">3.4.11.4</ecNumber>
    </recommendedName>
</protein>
<dbReference type="EMBL" id="CP042912">
    <property type="protein sequence ID" value="QEG20350.1"/>
    <property type="molecule type" value="Genomic_DNA"/>
</dbReference>
<evidence type="ECO:0000256" key="7">
    <source>
        <dbReference type="NCBIfam" id="TIGR01882"/>
    </source>
</evidence>
<feature type="binding site" evidence="9">
    <location>
        <position position="200"/>
    </location>
    <ligand>
        <name>Zn(2+)</name>
        <dbReference type="ChEBI" id="CHEBI:29105"/>
        <label>1</label>
    </ligand>
</feature>
<dbReference type="OrthoDB" id="9804934at2"/>
<dbReference type="InterPro" id="IPR001261">
    <property type="entry name" value="ArgE/DapE_CS"/>
</dbReference>
<feature type="binding site" evidence="9">
    <location>
        <position position="80"/>
    </location>
    <ligand>
        <name>Zn(2+)</name>
        <dbReference type="ChEBI" id="CHEBI:29105"/>
        <label>1</label>
    </ligand>
</feature>
<dbReference type="GO" id="GO:0008237">
    <property type="term" value="F:metallopeptidase activity"/>
    <property type="evidence" value="ECO:0007669"/>
    <property type="project" value="UniProtKB-KW"/>
</dbReference>
<dbReference type="Pfam" id="PF07687">
    <property type="entry name" value="M20_dimer"/>
    <property type="match status" value="1"/>
</dbReference>
<feature type="binding site" evidence="9">
    <location>
        <position position="143"/>
    </location>
    <ligand>
        <name>Zn(2+)</name>
        <dbReference type="ChEBI" id="CHEBI:29105"/>
        <label>2</label>
    </ligand>
</feature>
<reference evidence="11 12" key="1">
    <citation type="submission" date="2019-08" db="EMBL/GenBank/DDBJ databases">
        <title>Deep-cultivation of Planctomycetes and their phenomic and genomic characterization uncovers novel biology.</title>
        <authorList>
            <person name="Wiegand S."/>
            <person name="Jogler M."/>
            <person name="Boedeker C."/>
            <person name="Pinto D."/>
            <person name="Vollmers J."/>
            <person name="Rivas-Marin E."/>
            <person name="Kohn T."/>
            <person name="Peeters S.H."/>
            <person name="Heuer A."/>
            <person name="Rast P."/>
            <person name="Oberbeckmann S."/>
            <person name="Bunk B."/>
            <person name="Jeske O."/>
            <person name="Meyerdierks A."/>
            <person name="Storesund J.E."/>
            <person name="Kallscheuer N."/>
            <person name="Luecker S."/>
            <person name="Lage O.M."/>
            <person name="Pohl T."/>
            <person name="Merkel B.J."/>
            <person name="Hornburger P."/>
            <person name="Mueller R.-W."/>
            <person name="Bruemmer F."/>
            <person name="Labrenz M."/>
            <person name="Spormann A.M."/>
            <person name="Op den Camp H."/>
            <person name="Overmann J."/>
            <person name="Amann R."/>
            <person name="Jetten M.S.M."/>
            <person name="Mascher T."/>
            <person name="Medema M.H."/>
            <person name="Devos D.P."/>
            <person name="Kaster A.-K."/>
            <person name="Ovreas L."/>
            <person name="Rohde M."/>
            <person name="Galperin M.Y."/>
            <person name="Jogler C."/>
        </authorList>
    </citation>
    <scope>NUCLEOTIDE SEQUENCE [LARGE SCALE GENOMIC DNA]</scope>
    <source>
        <strain evidence="11 12">FC18</strain>
    </source>
</reference>
<dbReference type="RefSeq" id="WP_075082693.1">
    <property type="nucleotide sequence ID" value="NZ_CP042912.1"/>
</dbReference>
<dbReference type="GO" id="GO:0006508">
    <property type="term" value="P:proteolysis"/>
    <property type="evidence" value="ECO:0007669"/>
    <property type="project" value="UniProtKB-UniRule"/>
</dbReference>
<dbReference type="NCBIfam" id="NF003976">
    <property type="entry name" value="PRK05469.1"/>
    <property type="match status" value="1"/>
</dbReference>
<keyword evidence="2" id="KW-0645">Protease</keyword>
<dbReference type="STRING" id="980251.GCA_001642875_04633"/>
<dbReference type="InterPro" id="IPR002933">
    <property type="entry name" value="Peptidase_M20"/>
</dbReference>
<dbReference type="InterPro" id="IPR011650">
    <property type="entry name" value="Peptidase_M20_dimer"/>
</dbReference>
<keyword evidence="12" id="KW-1185">Reference proteome</keyword>
<dbReference type="NCBIfam" id="TIGR01882">
    <property type="entry name" value="peptidase-T"/>
    <property type="match status" value="1"/>
</dbReference>
<feature type="active site" evidence="8">
    <location>
        <position position="82"/>
    </location>
</feature>
<dbReference type="InterPro" id="IPR010161">
    <property type="entry name" value="Peptidase_M20B"/>
</dbReference>
<dbReference type="InterPro" id="IPR036264">
    <property type="entry name" value="Bact_exopeptidase_dim_dom"/>
</dbReference>
<evidence type="ECO:0000256" key="4">
    <source>
        <dbReference type="ARBA" id="ARBA00022801"/>
    </source>
</evidence>
<sequence length="412" mass="44810">MNVNRQRLLDRFLQYVAIDTTANENTDFYPSSPGQLEIGKLLVQQMKEMGIEDAHQNGKGIVMGTVPGNVDAPVVAFNSHVDTSPETSGKNVKAQVIENFDGQDITLPGDSSKVITAAECPELPLCKGKTIITTDGTTLLGGDDKAGVAIIMELANMLIENPDFPHGPVRVLFTCDEEIGRGVDHVSIDKVNATVCYNFDGGGENVVDNETFSADMATVTIRGVNIHPAMAKDRMVNAIRVAARFLEELPAGLSPERTSDREGFLHPYVIKGGVDKVTLNILLRDFDTPRLEQYAELLHQNATAMEAAFPGAKIKLHIRNQYRNLGDGLADEPRAVKFAVEAHEKLGRTCKLDAIRGGTDGSRLTELGLPTPNLSSGQHNLHSPLEWACLDEMMAACEIGAEIVRRWSQEPA</sequence>
<name>A0A5B9P5Z9_9BACT</name>
<evidence type="ECO:0000313" key="11">
    <source>
        <dbReference type="EMBL" id="QEG20350.1"/>
    </source>
</evidence>
<dbReference type="EC" id="3.4.11.4" evidence="7"/>
<keyword evidence="4 11" id="KW-0378">Hydrolase</keyword>
<dbReference type="PANTHER" id="PTHR42994">
    <property type="entry name" value="PEPTIDASE T"/>
    <property type="match status" value="1"/>
</dbReference>
<evidence type="ECO:0000256" key="5">
    <source>
        <dbReference type="ARBA" id="ARBA00022833"/>
    </source>
</evidence>
<organism evidence="11 12">
    <name type="scientific">Mariniblastus fucicola</name>
    <dbReference type="NCBI Taxonomy" id="980251"/>
    <lineage>
        <taxon>Bacteria</taxon>
        <taxon>Pseudomonadati</taxon>
        <taxon>Planctomycetota</taxon>
        <taxon>Planctomycetia</taxon>
        <taxon>Pirellulales</taxon>
        <taxon>Pirellulaceae</taxon>
        <taxon>Mariniblastus</taxon>
    </lineage>
</organism>
<keyword evidence="3 9" id="KW-0479">Metal-binding</keyword>
<dbReference type="AlphaFoldDB" id="A0A5B9P5Z9"/>
<dbReference type="PIRSF" id="PIRSF037215">
    <property type="entry name" value="Peptidase_M20B"/>
    <property type="match status" value="1"/>
</dbReference>
<dbReference type="GO" id="GO:0006518">
    <property type="term" value="P:peptide metabolic process"/>
    <property type="evidence" value="ECO:0007669"/>
    <property type="project" value="InterPro"/>
</dbReference>
<comment type="cofactor">
    <cofactor evidence="9">
        <name>Zn(2+)</name>
        <dbReference type="ChEBI" id="CHEBI:29105"/>
    </cofactor>
    <text evidence="9">Binds 2 Zn(2+) ions per subunit.</text>
</comment>
<dbReference type="GO" id="GO:0005829">
    <property type="term" value="C:cytosol"/>
    <property type="evidence" value="ECO:0007669"/>
    <property type="project" value="TreeGrafter"/>
</dbReference>
<dbReference type="SUPFAM" id="SSF53187">
    <property type="entry name" value="Zn-dependent exopeptidases"/>
    <property type="match status" value="1"/>
</dbReference>
<feature type="active site" description="Proton acceptor" evidence="8">
    <location>
        <position position="177"/>
    </location>
</feature>
<feature type="domain" description="Peptidase M20 dimerisation" evidence="10">
    <location>
        <begin position="210"/>
        <end position="304"/>
    </location>
</feature>
<dbReference type="Gene3D" id="3.40.630.10">
    <property type="entry name" value="Zn peptidases"/>
    <property type="match status" value="1"/>
</dbReference>
<accession>A0A5B9P5Z9</accession>
<evidence type="ECO:0000256" key="3">
    <source>
        <dbReference type="ARBA" id="ARBA00022723"/>
    </source>
</evidence>
<dbReference type="GO" id="GO:0045148">
    <property type="term" value="F:tripeptide aminopeptidase activity"/>
    <property type="evidence" value="ECO:0007669"/>
    <property type="project" value="UniProtKB-UniRule"/>
</dbReference>
<dbReference type="GO" id="GO:0008270">
    <property type="term" value="F:zinc ion binding"/>
    <property type="evidence" value="ECO:0007669"/>
    <property type="project" value="InterPro"/>
</dbReference>
<dbReference type="PROSITE" id="PS00758">
    <property type="entry name" value="ARGE_DAPE_CPG2_1"/>
    <property type="match status" value="1"/>
</dbReference>
<feature type="binding site" evidence="9">
    <location>
        <position position="178"/>
    </location>
    <ligand>
        <name>Zn(2+)</name>
        <dbReference type="ChEBI" id="CHEBI:29105"/>
        <label>2</label>
    </ligand>
</feature>
<evidence type="ECO:0000256" key="8">
    <source>
        <dbReference type="PIRSR" id="PIRSR037215-1"/>
    </source>
</evidence>
<evidence type="ECO:0000313" key="12">
    <source>
        <dbReference type="Proteomes" id="UP000322214"/>
    </source>
</evidence>
<dbReference type="KEGG" id="mff:MFFC18_01970"/>
<keyword evidence="6" id="KW-0482">Metalloprotease</keyword>
<dbReference type="Pfam" id="PF01546">
    <property type="entry name" value="Peptidase_M20"/>
    <property type="match status" value="1"/>
</dbReference>
<evidence type="ECO:0000256" key="2">
    <source>
        <dbReference type="ARBA" id="ARBA00022670"/>
    </source>
</evidence>
<evidence type="ECO:0000256" key="6">
    <source>
        <dbReference type="ARBA" id="ARBA00023049"/>
    </source>
</evidence>
<evidence type="ECO:0000256" key="1">
    <source>
        <dbReference type="ARBA" id="ARBA00009692"/>
    </source>
</evidence>
<dbReference type="NCBIfam" id="NF009920">
    <property type="entry name" value="PRK13381.1"/>
    <property type="match status" value="1"/>
</dbReference>
<dbReference type="Gene3D" id="3.30.70.360">
    <property type="match status" value="1"/>
</dbReference>
<evidence type="ECO:0000259" key="10">
    <source>
        <dbReference type="Pfam" id="PF07687"/>
    </source>
</evidence>
<feature type="binding site" evidence="9">
    <location>
        <position position="143"/>
    </location>
    <ligand>
        <name>Zn(2+)</name>
        <dbReference type="ChEBI" id="CHEBI:29105"/>
        <label>1</label>
    </ligand>
</feature>
<comment type="similarity">
    <text evidence="1">Belongs to the peptidase M20B family.</text>
</comment>
<proteinExistence type="inferred from homology"/>
<evidence type="ECO:0000256" key="9">
    <source>
        <dbReference type="PIRSR" id="PIRSR037215-2"/>
    </source>
</evidence>
<keyword evidence="5 9" id="KW-0862">Zinc</keyword>
<keyword evidence="11" id="KW-0031">Aminopeptidase</keyword>
<dbReference type="PANTHER" id="PTHR42994:SF1">
    <property type="entry name" value="PEPTIDASE T"/>
    <property type="match status" value="1"/>
</dbReference>